<dbReference type="InterPro" id="IPR029058">
    <property type="entry name" value="AB_hydrolase_fold"/>
</dbReference>
<comment type="similarity">
    <text evidence="2">Belongs to the AB hydrolase superfamily. Lipase family.</text>
</comment>
<gene>
    <name evidence="3" type="ORF">HIM_04683</name>
</gene>
<dbReference type="GO" id="GO:0004806">
    <property type="term" value="F:triacylglycerol lipase activity"/>
    <property type="evidence" value="ECO:0007669"/>
    <property type="project" value="UniProtKB-UniRule"/>
</dbReference>
<proteinExistence type="inferred from homology"/>
<dbReference type="PROSITE" id="PS51257">
    <property type="entry name" value="PROKAR_LIPOPROTEIN"/>
    <property type="match status" value="1"/>
</dbReference>
<dbReference type="PANTHER" id="PTHR34853:SF5">
    <property type="entry name" value="LIP-DOMAIN-CONTAINING PROTEIN-RELATED"/>
    <property type="match status" value="1"/>
</dbReference>
<name>A0A0F8A5S9_9HYPO</name>
<dbReference type="Gene3D" id="3.40.50.1820">
    <property type="entry name" value="alpha/beta hydrolase"/>
    <property type="match status" value="1"/>
</dbReference>
<evidence type="ECO:0000313" key="3">
    <source>
        <dbReference type="EMBL" id="KJZ75859.1"/>
    </source>
</evidence>
<protein>
    <submittedName>
        <fullName evidence="3">Uncharacterized protein</fullName>
    </submittedName>
</protein>
<dbReference type="PIRSF" id="PIRSF029171">
    <property type="entry name" value="Esterase_LipA"/>
    <property type="match status" value="1"/>
</dbReference>
<keyword evidence="4" id="KW-1185">Reference proteome</keyword>
<reference evidence="3 4" key="1">
    <citation type="journal article" date="2014" name="Genome Biol. Evol.">
        <title>Comparative genomics and transcriptomics analyses reveal divergent lifestyle features of nematode endoparasitic fungus Hirsutella minnesotensis.</title>
        <authorList>
            <person name="Lai Y."/>
            <person name="Liu K."/>
            <person name="Zhang X."/>
            <person name="Zhang X."/>
            <person name="Li K."/>
            <person name="Wang N."/>
            <person name="Shu C."/>
            <person name="Wu Y."/>
            <person name="Wang C."/>
            <person name="Bushley K.E."/>
            <person name="Xiang M."/>
            <person name="Liu X."/>
        </authorList>
    </citation>
    <scope>NUCLEOTIDE SEQUENCE [LARGE SCALE GENOMIC DNA]</scope>
    <source>
        <strain evidence="3 4">3608</strain>
    </source>
</reference>
<accession>A0A0F8A5S9</accession>
<dbReference type="EMBL" id="KQ030514">
    <property type="protein sequence ID" value="KJZ75859.1"/>
    <property type="molecule type" value="Genomic_DNA"/>
</dbReference>
<dbReference type="Gene3D" id="1.10.260.130">
    <property type="match status" value="1"/>
</dbReference>
<dbReference type="AlphaFoldDB" id="A0A0F8A5S9"/>
<dbReference type="GO" id="GO:0016042">
    <property type="term" value="P:lipid catabolic process"/>
    <property type="evidence" value="ECO:0007669"/>
    <property type="project" value="UniProtKB-UniRule"/>
</dbReference>
<dbReference type="Pfam" id="PF03583">
    <property type="entry name" value="LIP"/>
    <property type="match status" value="1"/>
</dbReference>
<dbReference type="InterPro" id="IPR005152">
    <property type="entry name" value="Lipase_secreted"/>
</dbReference>
<dbReference type="OrthoDB" id="2373480at2759"/>
<dbReference type="PANTHER" id="PTHR34853">
    <property type="match status" value="1"/>
</dbReference>
<dbReference type="Proteomes" id="UP000054481">
    <property type="component" value="Unassembled WGS sequence"/>
</dbReference>
<sequence>MRTPPLHWLFGLCVAPLTPGSTACPRGEDAASLAQPLPPSQDPWYRAPLDFETRRPGELLKVRLAPGNLTEVVGSNTSAAYHLLYRTTDSRDRPSWAVTTLFLPRTMYFSPSGKASLMSYQFAYNSANLDSSPSIGLYWRLAQENRHLGIRSSTSLVHEMLSQGWLVNTPDYMGPDAAFGARTQAGHATLDSIRAVVHLAALTGQADFNVAIGGYSGGTIATLTAAQLQRAYAPELPIAGAVLGGLVDKIAGDFDSLNRSPIAGTLVAFLLGITAQYPDARRYLENQLVPATAKDFMSARDMNVADAVVKFAGKDIYQFFKGGASDLQAPILRELYYAQADLSDKGVPTMPLFVYKAIKDQYCPIEQTDATVKLFCDKGAVIKYERNSVGEHVSEIENGRLRARAWLWTIFNESFCDSSCTTVNVTVGEPLKLPSES</sequence>
<feature type="signal peptide" evidence="2">
    <location>
        <begin position="1"/>
        <end position="23"/>
    </location>
</feature>
<keyword evidence="1" id="KW-0378">Hydrolase</keyword>
<evidence type="ECO:0000313" key="4">
    <source>
        <dbReference type="Proteomes" id="UP000054481"/>
    </source>
</evidence>
<dbReference type="SUPFAM" id="SSF53474">
    <property type="entry name" value="alpha/beta-Hydrolases"/>
    <property type="match status" value="1"/>
</dbReference>
<evidence type="ECO:0000256" key="1">
    <source>
        <dbReference type="ARBA" id="ARBA00022801"/>
    </source>
</evidence>
<keyword evidence="2" id="KW-0732">Signal</keyword>
<feature type="chain" id="PRO_5013433198" evidence="2">
    <location>
        <begin position="24"/>
        <end position="437"/>
    </location>
</feature>
<evidence type="ECO:0000256" key="2">
    <source>
        <dbReference type="PIRNR" id="PIRNR029171"/>
    </source>
</evidence>
<organism evidence="3 4">
    <name type="scientific">Hirsutella minnesotensis 3608</name>
    <dbReference type="NCBI Taxonomy" id="1043627"/>
    <lineage>
        <taxon>Eukaryota</taxon>
        <taxon>Fungi</taxon>
        <taxon>Dikarya</taxon>
        <taxon>Ascomycota</taxon>
        <taxon>Pezizomycotina</taxon>
        <taxon>Sordariomycetes</taxon>
        <taxon>Hypocreomycetidae</taxon>
        <taxon>Hypocreales</taxon>
        <taxon>Ophiocordycipitaceae</taxon>
        <taxon>Hirsutella</taxon>
    </lineage>
</organism>